<keyword evidence="1" id="KW-0808">Transferase</keyword>
<dbReference type="PANTHER" id="PTHR43793">
    <property type="entry name" value="FAD SYNTHASE"/>
    <property type="match status" value="1"/>
</dbReference>
<name>A0A1F4ZSM1_9BACT</name>
<gene>
    <name evidence="4" type="ORF">A2397_02010</name>
</gene>
<protein>
    <recommendedName>
        <fullName evidence="3">Cytidyltransferase-like domain-containing protein</fullName>
    </recommendedName>
</protein>
<evidence type="ECO:0000256" key="2">
    <source>
        <dbReference type="ARBA" id="ARBA00022695"/>
    </source>
</evidence>
<keyword evidence="2" id="KW-0548">Nucleotidyltransferase</keyword>
<reference evidence="4 5" key="1">
    <citation type="journal article" date="2016" name="Nat. Commun.">
        <title>Thousands of microbial genomes shed light on interconnected biogeochemical processes in an aquifer system.</title>
        <authorList>
            <person name="Anantharaman K."/>
            <person name="Brown C.T."/>
            <person name="Hug L.A."/>
            <person name="Sharon I."/>
            <person name="Castelle C.J."/>
            <person name="Probst A.J."/>
            <person name="Thomas B.C."/>
            <person name="Singh A."/>
            <person name="Wilkins M.J."/>
            <person name="Karaoz U."/>
            <person name="Brodie E.L."/>
            <person name="Williams K.H."/>
            <person name="Hubbard S.S."/>
            <person name="Banfield J.F."/>
        </authorList>
    </citation>
    <scope>NUCLEOTIDE SEQUENCE [LARGE SCALE GENOMIC DNA]</scope>
</reference>
<accession>A0A1F4ZSM1</accession>
<dbReference type="Gene3D" id="3.40.50.620">
    <property type="entry name" value="HUPs"/>
    <property type="match status" value="1"/>
</dbReference>
<dbReference type="PANTHER" id="PTHR43793:SF1">
    <property type="entry name" value="FAD SYNTHASE"/>
    <property type="match status" value="1"/>
</dbReference>
<dbReference type="Proteomes" id="UP000176424">
    <property type="component" value="Unassembled WGS sequence"/>
</dbReference>
<dbReference type="EMBL" id="MEXR01000032">
    <property type="protein sequence ID" value="OGD09443.1"/>
    <property type="molecule type" value="Genomic_DNA"/>
</dbReference>
<sequence>MARERGFECLFSSNPKVYFIEQVIEQLDVLEALFLWEQGLEHISGLVTGCFDILHPDQVEFLQAGKRKVQTLIVGVDRDETVRLKGPGRPIFNLRQRCEMLAALDCVDLVFPIPFALGRYEESPENATLFEALTDRLFNSTLPRQGIHCLITNEAADPFWREKKERAEKLGVGYIGLNMERSTSSSQVATKIQTGG</sequence>
<dbReference type="InterPro" id="IPR050385">
    <property type="entry name" value="Archaeal_FAD_synthase"/>
</dbReference>
<proteinExistence type="predicted"/>
<evidence type="ECO:0000256" key="1">
    <source>
        <dbReference type="ARBA" id="ARBA00022679"/>
    </source>
</evidence>
<evidence type="ECO:0000313" key="5">
    <source>
        <dbReference type="Proteomes" id="UP000176424"/>
    </source>
</evidence>
<evidence type="ECO:0000313" key="4">
    <source>
        <dbReference type="EMBL" id="OGD09443.1"/>
    </source>
</evidence>
<dbReference type="STRING" id="1797263.A2397_02010"/>
<feature type="domain" description="Cytidyltransferase-like" evidence="3">
    <location>
        <begin position="47"/>
        <end position="114"/>
    </location>
</feature>
<dbReference type="GO" id="GO:0016779">
    <property type="term" value="F:nucleotidyltransferase activity"/>
    <property type="evidence" value="ECO:0007669"/>
    <property type="project" value="UniProtKB-KW"/>
</dbReference>
<dbReference type="NCBIfam" id="TIGR00125">
    <property type="entry name" value="cyt_tran_rel"/>
    <property type="match status" value="1"/>
</dbReference>
<dbReference type="AlphaFoldDB" id="A0A1F4ZSM1"/>
<dbReference type="InterPro" id="IPR014729">
    <property type="entry name" value="Rossmann-like_a/b/a_fold"/>
</dbReference>
<dbReference type="Pfam" id="PF01467">
    <property type="entry name" value="CTP_transf_like"/>
    <property type="match status" value="1"/>
</dbReference>
<dbReference type="SUPFAM" id="SSF52374">
    <property type="entry name" value="Nucleotidylyl transferase"/>
    <property type="match status" value="1"/>
</dbReference>
<organism evidence="4 5">
    <name type="scientific">Candidatus Amesbacteria bacterium RIFOXYB1_FULL_44_23</name>
    <dbReference type="NCBI Taxonomy" id="1797263"/>
    <lineage>
        <taxon>Bacteria</taxon>
        <taxon>Candidatus Amesiibacteriota</taxon>
    </lineage>
</organism>
<dbReference type="InterPro" id="IPR004821">
    <property type="entry name" value="Cyt_trans-like"/>
</dbReference>
<evidence type="ECO:0000259" key="3">
    <source>
        <dbReference type="Pfam" id="PF01467"/>
    </source>
</evidence>
<comment type="caution">
    <text evidence="4">The sequence shown here is derived from an EMBL/GenBank/DDBJ whole genome shotgun (WGS) entry which is preliminary data.</text>
</comment>